<proteinExistence type="inferred from homology"/>
<dbReference type="Gene3D" id="3.30.230.30">
    <property type="entry name" value="Impact, N-terminal domain"/>
    <property type="match status" value="1"/>
</dbReference>
<dbReference type="Proteomes" id="UP000360750">
    <property type="component" value="Unassembled WGS sequence"/>
</dbReference>
<dbReference type="InterPro" id="IPR001498">
    <property type="entry name" value="Impact_N"/>
</dbReference>
<dbReference type="PROSITE" id="PS00910">
    <property type="entry name" value="UPF0029"/>
    <property type="match status" value="1"/>
</dbReference>
<reference evidence="3 4" key="1">
    <citation type="submission" date="2019-02" db="EMBL/GenBank/DDBJ databases">
        <authorList>
            <consortium name="Pathogen Informatics"/>
        </authorList>
    </citation>
    <scope>NUCLEOTIDE SEQUENCE [LARGE SCALE GENOMIC DNA]</scope>
    <source>
        <strain evidence="3 4">3012STDY6756503</strain>
    </source>
</reference>
<dbReference type="InterPro" id="IPR020569">
    <property type="entry name" value="UPF0029_Impact_CS"/>
</dbReference>
<feature type="domain" description="Impact N-terminal" evidence="2">
    <location>
        <begin position="30"/>
        <end position="136"/>
    </location>
</feature>
<dbReference type="AlphaFoldDB" id="A0ABD7V1A8"/>
<name>A0ABD7V1A8_9ACTN</name>
<dbReference type="Pfam" id="PF01205">
    <property type="entry name" value="Impact_N"/>
    <property type="match status" value="1"/>
</dbReference>
<evidence type="ECO:0000313" key="4">
    <source>
        <dbReference type="Proteomes" id="UP000360750"/>
    </source>
</evidence>
<evidence type="ECO:0000313" key="3">
    <source>
        <dbReference type="EMBL" id="VFA88086.1"/>
    </source>
</evidence>
<evidence type="ECO:0000259" key="2">
    <source>
        <dbReference type="Pfam" id="PF01205"/>
    </source>
</evidence>
<protein>
    <submittedName>
        <fullName evidence="3">IMPACT family member yigZ</fullName>
    </submittedName>
</protein>
<dbReference type="RefSeq" id="WP_244941142.1">
    <property type="nucleotide sequence ID" value="NZ_CAACYD010000006.1"/>
</dbReference>
<gene>
    <name evidence="3" type="primary">yigZ</name>
    <name evidence="3" type="ORF">NCTC8139_01628</name>
</gene>
<organism evidence="3 4">
    <name type="scientific">Gordonia paraffinivorans</name>
    <dbReference type="NCBI Taxonomy" id="175628"/>
    <lineage>
        <taxon>Bacteria</taxon>
        <taxon>Bacillati</taxon>
        <taxon>Actinomycetota</taxon>
        <taxon>Actinomycetes</taxon>
        <taxon>Mycobacteriales</taxon>
        <taxon>Gordoniaceae</taxon>
        <taxon>Gordonia</taxon>
    </lineage>
</organism>
<dbReference type="SUPFAM" id="SSF54211">
    <property type="entry name" value="Ribosomal protein S5 domain 2-like"/>
    <property type="match status" value="1"/>
</dbReference>
<accession>A0ABD7V1A8</accession>
<sequence>MRDQDGSTTESAVSVLAAVGTTYVESLTVKRSRFVATVTSIGSESDFRGFLDAVRGEHHGVHHACWAFSLGTGARQVTRSSDDGEPTGTAGPPILAALQTRHVTNAAIVVVRYYGGIQLGTGGLVRAYGSVARAALDGAPLRAAKSTSRVRFSVPIADAGRIEQAVHAMGAVRASDYRVHSVSFLVEVDASDEETLCDRVMSLTSGAASIVDVDRVVA</sequence>
<dbReference type="PANTHER" id="PTHR16301:SF20">
    <property type="entry name" value="IMPACT FAMILY MEMBER YIGZ"/>
    <property type="match status" value="1"/>
</dbReference>
<dbReference type="InterPro" id="IPR020568">
    <property type="entry name" value="Ribosomal_Su5_D2-typ_SF"/>
</dbReference>
<dbReference type="InterPro" id="IPR023582">
    <property type="entry name" value="Impact"/>
</dbReference>
<dbReference type="PANTHER" id="PTHR16301">
    <property type="entry name" value="IMPACT-RELATED"/>
    <property type="match status" value="1"/>
</dbReference>
<dbReference type="InterPro" id="IPR036956">
    <property type="entry name" value="Impact_N_sf"/>
</dbReference>
<dbReference type="GeneID" id="60749646"/>
<comment type="similarity">
    <text evidence="1">Belongs to the IMPACT family.</text>
</comment>
<evidence type="ECO:0000256" key="1">
    <source>
        <dbReference type="ARBA" id="ARBA00007665"/>
    </source>
</evidence>
<comment type="caution">
    <text evidence="3">The sequence shown here is derived from an EMBL/GenBank/DDBJ whole genome shotgun (WGS) entry which is preliminary data.</text>
</comment>
<dbReference type="EMBL" id="CAACYD010000006">
    <property type="protein sequence ID" value="VFA88086.1"/>
    <property type="molecule type" value="Genomic_DNA"/>
</dbReference>